<dbReference type="InterPro" id="IPR050624">
    <property type="entry name" value="HTH-type_Tx_Regulator"/>
</dbReference>
<accession>A0A1G6HVC6</accession>
<feature type="DNA-binding region" description="H-T-H motif" evidence="2">
    <location>
        <begin position="34"/>
        <end position="53"/>
    </location>
</feature>
<dbReference type="Pfam" id="PF13972">
    <property type="entry name" value="TetR"/>
    <property type="match status" value="1"/>
</dbReference>
<dbReference type="InterPro" id="IPR009057">
    <property type="entry name" value="Homeodomain-like_sf"/>
</dbReference>
<dbReference type="SUPFAM" id="SSF46689">
    <property type="entry name" value="Homeodomain-like"/>
    <property type="match status" value="1"/>
</dbReference>
<dbReference type="Proteomes" id="UP000242501">
    <property type="component" value="Unassembled WGS sequence"/>
</dbReference>
<dbReference type="Pfam" id="PF00440">
    <property type="entry name" value="TetR_N"/>
    <property type="match status" value="1"/>
</dbReference>
<gene>
    <name evidence="4" type="ORF">SAMN05421733_10760</name>
</gene>
<feature type="domain" description="HTH tetR-type" evidence="3">
    <location>
        <begin position="11"/>
        <end position="71"/>
    </location>
</feature>
<dbReference type="PANTHER" id="PTHR43479:SF12">
    <property type="entry name" value="TRANSCRIPTIONAL REGULATORY PROTEIN"/>
    <property type="match status" value="1"/>
</dbReference>
<dbReference type="STRING" id="1219383.SAMN05421733_10760"/>
<sequence>MVWVVLKKKTSKTKQRILDTSLVLFNEQGERAVTTNHIAAALQMSPGNLYYHYNNKQEIIKALTEQYQQQTLAMLALPTDRAVTANDKIIYFKALSEQLWSYRFLHRDVYGLVEKDQHFNQEYAQFASNIMQRVQVLYQAFIHEGLMKMSATEMEALIINVWIILTNWTNFLFMSGHLNGHNHSQEKWSLFALRQLVLLESPYLIGESRQTYEHLLVSMEESNLFAKVSQSS</sequence>
<organism evidence="4 5">
    <name type="scientific">Acinetobacter boissieri</name>
    <dbReference type="NCBI Taxonomy" id="1219383"/>
    <lineage>
        <taxon>Bacteria</taxon>
        <taxon>Pseudomonadati</taxon>
        <taxon>Pseudomonadota</taxon>
        <taxon>Gammaproteobacteria</taxon>
        <taxon>Moraxellales</taxon>
        <taxon>Moraxellaceae</taxon>
        <taxon>Acinetobacter</taxon>
    </lineage>
</organism>
<dbReference type="EMBL" id="FMYL01000007">
    <property type="protein sequence ID" value="SDB98171.1"/>
    <property type="molecule type" value="Genomic_DNA"/>
</dbReference>
<dbReference type="PROSITE" id="PS50977">
    <property type="entry name" value="HTH_TETR_2"/>
    <property type="match status" value="1"/>
</dbReference>
<evidence type="ECO:0000256" key="1">
    <source>
        <dbReference type="ARBA" id="ARBA00023125"/>
    </source>
</evidence>
<dbReference type="PRINTS" id="PR00455">
    <property type="entry name" value="HTHTETR"/>
</dbReference>
<dbReference type="Gene3D" id="1.10.357.10">
    <property type="entry name" value="Tetracycline Repressor, domain 2"/>
    <property type="match status" value="1"/>
</dbReference>
<reference evidence="5" key="1">
    <citation type="submission" date="2016-09" db="EMBL/GenBank/DDBJ databases">
        <authorList>
            <person name="Varghese N."/>
            <person name="Submissions S."/>
        </authorList>
    </citation>
    <scope>NUCLEOTIDE SEQUENCE [LARGE SCALE GENOMIC DNA]</scope>
    <source>
        <strain evidence="5">ANC 4422</strain>
    </source>
</reference>
<dbReference type="PANTHER" id="PTHR43479">
    <property type="entry name" value="ACREF/ENVCD OPERON REPRESSOR-RELATED"/>
    <property type="match status" value="1"/>
</dbReference>
<name>A0A1G6HVC6_9GAMM</name>
<dbReference type="AlphaFoldDB" id="A0A1G6HVC6"/>
<evidence type="ECO:0000256" key="2">
    <source>
        <dbReference type="PROSITE-ProRule" id="PRU00335"/>
    </source>
</evidence>
<dbReference type="InterPro" id="IPR001647">
    <property type="entry name" value="HTH_TetR"/>
</dbReference>
<keyword evidence="5" id="KW-1185">Reference proteome</keyword>
<evidence type="ECO:0000259" key="3">
    <source>
        <dbReference type="PROSITE" id="PS50977"/>
    </source>
</evidence>
<dbReference type="InterPro" id="IPR025722">
    <property type="entry name" value="TetR"/>
</dbReference>
<keyword evidence="1 2" id="KW-0238">DNA-binding</keyword>
<evidence type="ECO:0000313" key="4">
    <source>
        <dbReference type="EMBL" id="SDB98171.1"/>
    </source>
</evidence>
<dbReference type="GO" id="GO:0003677">
    <property type="term" value="F:DNA binding"/>
    <property type="evidence" value="ECO:0007669"/>
    <property type="project" value="UniProtKB-UniRule"/>
</dbReference>
<proteinExistence type="predicted"/>
<protein>
    <submittedName>
        <fullName evidence="4">Transcriptional regulator, TetR family</fullName>
    </submittedName>
</protein>
<evidence type="ECO:0000313" key="5">
    <source>
        <dbReference type="Proteomes" id="UP000242501"/>
    </source>
</evidence>